<keyword evidence="1" id="KW-1133">Transmembrane helix</keyword>
<evidence type="ECO:0000313" key="3">
    <source>
        <dbReference type="Proteomes" id="UP000315995"/>
    </source>
</evidence>
<reference evidence="2 3" key="1">
    <citation type="submission" date="2019-06" db="EMBL/GenBank/DDBJ databases">
        <title>Persicimonas caeni gen. nov., sp. nov., a predatory bacterium isolated from solar saltern.</title>
        <authorList>
            <person name="Wang S."/>
        </authorList>
    </citation>
    <scope>NUCLEOTIDE SEQUENCE [LARGE SCALE GENOMIC DNA]</scope>
    <source>
        <strain evidence="2 3">YN101</strain>
    </source>
</reference>
<keyword evidence="1" id="KW-0812">Transmembrane</keyword>
<accession>A0A4Y6Q1W9</accession>
<keyword evidence="1" id="KW-0472">Membrane</keyword>
<keyword evidence="3" id="KW-1185">Reference proteome</keyword>
<dbReference type="AlphaFoldDB" id="A0A4Y6Q1W9"/>
<feature type="transmembrane region" description="Helical" evidence="1">
    <location>
        <begin position="50"/>
        <end position="70"/>
    </location>
</feature>
<protein>
    <submittedName>
        <fullName evidence="2">Uncharacterized protein</fullName>
    </submittedName>
</protein>
<feature type="transmembrane region" description="Helical" evidence="1">
    <location>
        <begin position="20"/>
        <end position="38"/>
    </location>
</feature>
<sequence>MNSSSFEPYTIITTVQPLLMLWVLAISFFTTLAVVAVLSKGRSWYELACFFLLIFVATTVLGLTGAHFVMGVKWFDVQVITLR</sequence>
<name>A0A4Y6Q1W9_PERCE</name>
<proteinExistence type="predicted"/>
<dbReference type="Proteomes" id="UP000315995">
    <property type="component" value="Chromosome"/>
</dbReference>
<gene>
    <name evidence="2" type="ORF">FIV42_28785</name>
</gene>
<organism evidence="2 3">
    <name type="scientific">Persicimonas caeni</name>
    <dbReference type="NCBI Taxonomy" id="2292766"/>
    <lineage>
        <taxon>Bacteria</taxon>
        <taxon>Deltaproteobacteria</taxon>
        <taxon>Bradymonadales</taxon>
        <taxon>Bradymonadaceae</taxon>
        <taxon>Persicimonas</taxon>
    </lineage>
</organism>
<evidence type="ECO:0000313" key="2">
    <source>
        <dbReference type="EMBL" id="QDG54598.1"/>
    </source>
</evidence>
<evidence type="ECO:0000256" key="1">
    <source>
        <dbReference type="SAM" id="Phobius"/>
    </source>
</evidence>
<dbReference type="EMBL" id="CP041186">
    <property type="protein sequence ID" value="QDG54598.1"/>
    <property type="molecule type" value="Genomic_DNA"/>
</dbReference>
<dbReference type="RefSeq" id="WP_141201042.1">
    <property type="nucleotide sequence ID" value="NZ_CP041186.1"/>
</dbReference>
<accession>A0A5B8YJJ2</accession>